<dbReference type="InterPro" id="IPR001810">
    <property type="entry name" value="F-box_dom"/>
</dbReference>
<proteinExistence type="predicted"/>
<dbReference type="InterPro" id="IPR050232">
    <property type="entry name" value="FBL13/AtMIF1-like"/>
</dbReference>
<name>A0ABU6T920_9FABA</name>
<dbReference type="Proteomes" id="UP001341840">
    <property type="component" value="Unassembled WGS sequence"/>
</dbReference>
<dbReference type="Gene3D" id="1.20.1280.50">
    <property type="match status" value="1"/>
</dbReference>
<dbReference type="Pfam" id="PF24758">
    <property type="entry name" value="LRR_At5g56370"/>
    <property type="match status" value="1"/>
</dbReference>
<evidence type="ECO:0000313" key="2">
    <source>
        <dbReference type="EMBL" id="MED6144428.1"/>
    </source>
</evidence>
<dbReference type="PANTHER" id="PTHR31900">
    <property type="entry name" value="F-BOX/RNI SUPERFAMILY PROTEIN-RELATED"/>
    <property type="match status" value="1"/>
</dbReference>
<dbReference type="PROSITE" id="PS50181">
    <property type="entry name" value="FBOX"/>
    <property type="match status" value="1"/>
</dbReference>
<keyword evidence="3" id="KW-1185">Reference proteome</keyword>
<dbReference type="InterPro" id="IPR053781">
    <property type="entry name" value="F-box_AtFBL13-like"/>
</dbReference>
<comment type="caution">
    <text evidence="2">The sequence shown here is derived from an EMBL/GenBank/DDBJ whole genome shotgun (WGS) entry which is preliminary data.</text>
</comment>
<accession>A0ABU6T920</accession>
<organism evidence="2 3">
    <name type="scientific">Stylosanthes scabra</name>
    <dbReference type="NCBI Taxonomy" id="79078"/>
    <lineage>
        <taxon>Eukaryota</taxon>
        <taxon>Viridiplantae</taxon>
        <taxon>Streptophyta</taxon>
        <taxon>Embryophyta</taxon>
        <taxon>Tracheophyta</taxon>
        <taxon>Spermatophyta</taxon>
        <taxon>Magnoliopsida</taxon>
        <taxon>eudicotyledons</taxon>
        <taxon>Gunneridae</taxon>
        <taxon>Pentapetalae</taxon>
        <taxon>rosids</taxon>
        <taxon>fabids</taxon>
        <taxon>Fabales</taxon>
        <taxon>Fabaceae</taxon>
        <taxon>Papilionoideae</taxon>
        <taxon>50 kb inversion clade</taxon>
        <taxon>dalbergioids sensu lato</taxon>
        <taxon>Dalbergieae</taxon>
        <taxon>Pterocarpus clade</taxon>
        <taxon>Stylosanthes</taxon>
    </lineage>
</organism>
<sequence length="168" mass="18805">MAETSTAKAKERSMEADIISTLPNSLLCHILSFLPTFDAVGTGFLSRRWRHLWKDLHAFNFDDRCIRSKVDYKSVSGDCVFDSIFRCDSLVSLYLVGGFNLSNIPCVHLPLLKNLKLAPVVSVDPKLISSCPSLEDLYFLYSGGHYPNINLVSPSLKSLRVDLVKFFG</sequence>
<dbReference type="CDD" id="cd22160">
    <property type="entry name" value="F-box_AtFBL13-like"/>
    <property type="match status" value="1"/>
</dbReference>
<protein>
    <recommendedName>
        <fullName evidence="1">F-box domain-containing protein</fullName>
    </recommendedName>
</protein>
<dbReference type="EMBL" id="JASCZI010090664">
    <property type="protein sequence ID" value="MED6144428.1"/>
    <property type="molecule type" value="Genomic_DNA"/>
</dbReference>
<dbReference type="InterPro" id="IPR055411">
    <property type="entry name" value="LRR_FXL15/At3g58940/PEG3-like"/>
</dbReference>
<reference evidence="2 3" key="1">
    <citation type="journal article" date="2023" name="Plants (Basel)">
        <title>Bridging the Gap: Combining Genomics and Transcriptomics Approaches to Understand Stylosanthes scabra, an Orphan Legume from the Brazilian Caatinga.</title>
        <authorList>
            <person name="Ferreira-Neto J.R.C."/>
            <person name="da Silva M.D."/>
            <person name="Binneck E."/>
            <person name="de Melo N.F."/>
            <person name="da Silva R.H."/>
            <person name="de Melo A.L.T.M."/>
            <person name="Pandolfi V."/>
            <person name="Bustamante F.O."/>
            <person name="Brasileiro-Vidal A.C."/>
            <person name="Benko-Iseppon A.M."/>
        </authorList>
    </citation>
    <scope>NUCLEOTIDE SEQUENCE [LARGE SCALE GENOMIC DNA]</scope>
    <source>
        <tissue evidence="2">Leaves</tissue>
    </source>
</reference>
<dbReference type="Pfam" id="PF00646">
    <property type="entry name" value="F-box"/>
    <property type="match status" value="1"/>
</dbReference>
<gene>
    <name evidence="2" type="ORF">PIB30_015643</name>
</gene>
<evidence type="ECO:0000259" key="1">
    <source>
        <dbReference type="PROSITE" id="PS50181"/>
    </source>
</evidence>
<dbReference type="InterPro" id="IPR036047">
    <property type="entry name" value="F-box-like_dom_sf"/>
</dbReference>
<dbReference type="PANTHER" id="PTHR31900:SF31">
    <property type="entry name" value="F-BOX_LRR-REPEAT PROTEIN 13-LIKE"/>
    <property type="match status" value="1"/>
</dbReference>
<evidence type="ECO:0000313" key="3">
    <source>
        <dbReference type="Proteomes" id="UP001341840"/>
    </source>
</evidence>
<dbReference type="SUPFAM" id="SSF81383">
    <property type="entry name" value="F-box domain"/>
    <property type="match status" value="1"/>
</dbReference>
<feature type="domain" description="F-box" evidence="1">
    <location>
        <begin position="16"/>
        <end position="64"/>
    </location>
</feature>
<dbReference type="SMART" id="SM00256">
    <property type="entry name" value="FBOX"/>
    <property type="match status" value="1"/>
</dbReference>